<dbReference type="PANTHER" id="PTHR31806">
    <property type="entry name" value="PURINE-CYTOSINE PERMEASE FCY2-RELATED"/>
    <property type="match status" value="1"/>
</dbReference>
<proteinExistence type="inferred from homology"/>
<evidence type="ECO:0000256" key="5">
    <source>
        <dbReference type="ARBA" id="ARBA00022692"/>
    </source>
</evidence>
<sequence length="1118" mass="123525">MQLSSRVSRMESDRQPSVSNDEKTSRMVLAPNAGLPISDADAQRNNSTVSGRVQSKWKSFERQLVAYNLEARGIQRVEPDERHDLRSLGYAQAAILWFSINLAANNITLGMLGPAVFYLGFLDSCLCAVFGMLVGCLAVAYIATFGPRSGNRTMIFSRYIMGWWPSKLVVILNIIVLLGYSLIDCVVAGQILSAVSTNNMSVVVGIVIVAVIAWAITTFGYQVFHYYERYAWFPQLIVLSILAGVAGPHFNTSSQSEGQGATLAGNRLSFFGLNLAAAITYGGGAADYFVYYPEHTARWKIFTVTLVGLTTSFTFAFILGIGLASGLATNAAWEASYGVSQGALIVEGFRPLGSFGSFCGVVVALGLVANLIVPTYSSGIDAQILGRWAAVIPRVIWNTVGVVIYTVCALAGREHLAEIFTNFLALMGYWVSIWMAIILQEHLMFRRKTGFNWAVWNEQKKLPLGIAALTAFIIGWIGAILSMAQVWYIGPIARLVGDYGADMGNYVGFAWAAVVYPPIRFWELKSFASADSPPAANQAVEQIPSLPLTKAADRMGEFKRNQLPHDSFADLTGLMRARKPWAPVQSVPPSTNGMIPLSLKYLSLTSVSASRNRSNGSSLAPQAKPFVLQRAPPIESYLRESGFSTPTPVQQYHTPEPEIGPYQSTGSATLVNSEHNDPVIERLEALRAEIAELDSCDNEDTAQAANLAEIDDAQLANNRMLMEDSHLMTNSFVIGSEFEDTPPMVQSPSPVSQPSLPPQALIDVDELQSTADVDTTTLASPTFRFNDPVEDEPVVATLQKELSNALKQNAQLQREKNQVNSSDRDVSTKIGKLQYQLETNKNHKAAMGREIKQKDMELYKKEMEIDALKAQLKDADSIRKQLERVSAELGYLRTSKATDEEAQTRSIANITASKDKEIAELKAAASRNQSAGADHATRARNNAEALAKQQKIIQDYKEKLFNEQDTVNKLRDRLDDLQKSIPLRKELEDLQAKLREKSSLTDKQRNELKLMTRRLELLQQSLHKVKDGAAALRGAAHLINPKANAKLPKLVFPCMECFIRNIDCDSNSQCENCALRGDKCSRWRCSMRQVMQECKEVPCRFTHDINGWLTTTKPRPQW</sequence>
<evidence type="ECO:0000256" key="9">
    <source>
        <dbReference type="SAM" id="MobiDB-lite"/>
    </source>
</evidence>
<evidence type="ECO:0000256" key="8">
    <source>
        <dbReference type="SAM" id="Coils"/>
    </source>
</evidence>
<feature type="transmembrane region" description="Helical" evidence="10">
    <location>
        <begin position="395"/>
        <end position="413"/>
    </location>
</feature>
<evidence type="ECO:0008006" key="13">
    <source>
        <dbReference type="Google" id="ProtNLM"/>
    </source>
</evidence>
<feature type="coiled-coil region" evidence="8">
    <location>
        <begin position="953"/>
        <end position="1021"/>
    </location>
</feature>
<dbReference type="Proteomes" id="UP000800094">
    <property type="component" value="Unassembled WGS sequence"/>
</dbReference>
<feature type="compositionally biased region" description="Basic and acidic residues" evidence="9">
    <location>
        <begin position="8"/>
        <end position="25"/>
    </location>
</feature>
<dbReference type="InterPro" id="IPR001248">
    <property type="entry name" value="Pur-cyt_permease"/>
</dbReference>
<dbReference type="Pfam" id="PF02133">
    <property type="entry name" value="Transp_cyt_pur"/>
    <property type="match status" value="1"/>
</dbReference>
<dbReference type="FunFam" id="1.10.4160.10:FF:000002">
    <property type="entry name" value="Purine-cytosine permease fcyB"/>
    <property type="match status" value="1"/>
</dbReference>
<keyword evidence="5 10" id="KW-0812">Transmembrane</keyword>
<evidence type="ECO:0000256" key="10">
    <source>
        <dbReference type="SAM" id="Phobius"/>
    </source>
</evidence>
<dbReference type="GO" id="GO:0000329">
    <property type="term" value="C:fungal-type vacuole membrane"/>
    <property type="evidence" value="ECO:0007669"/>
    <property type="project" value="TreeGrafter"/>
</dbReference>
<dbReference type="InterPro" id="IPR026030">
    <property type="entry name" value="Pur-cyt_permease_Fcy2/21/22"/>
</dbReference>
<keyword evidence="3" id="KW-0813">Transport</keyword>
<keyword evidence="8" id="KW-0175">Coiled coil</keyword>
<feature type="transmembrane region" description="Helical" evidence="10">
    <location>
        <begin position="116"/>
        <end position="143"/>
    </location>
</feature>
<feature type="transmembrane region" description="Helical" evidence="10">
    <location>
        <begin position="353"/>
        <end position="374"/>
    </location>
</feature>
<dbReference type="AlphaFoldDB" id="A0A6A6IBN3"/>
<dbReference type="GO" id="GO:0005886">
    <property type="term" value="C:plasma membrane"/>
    <property type="evidence" value="ECO:0007669"/>
    <property type="project" value="TreeGrafter"/>
</dbReference>
<keyword evidence="6 10" id="KW-1133">Transmembrane helix</keyword>
<keyword evidence="7 10" id="KW-0472">Membrane</keyword>
<evidence type="ECO:0000256" key="6">
    <source>
        <dbReference type="ARBA" id="ARBA00022989"/>
    </source>
</evidence>
<feature type="transmembrane region" description="Helical" evidence="10">
    <location>
        <begin position="419"/>
        <end position="439"/>
    </location>
</feature>
<feature type="region of interest" description="Disordered" evidence="9">
    <location>
        <begin position="1"/>
        <end position="26"/>
    </location>
</feature>
<evidence type="ECO:0000256" key="2">
    <source>
        <dbReference type="ARBA" id="ARBA00008974"/>
    </source>
</evidence>
<evidence type="ECO:0000313" key="12">
    <source>
        <dbReference type="Proteomes" id="UP000800094"/>
    </source>
</evidence>
<dbReference type="PANTHER" id="PTHR31806:SF8">
    <property type="entry name" value="TRANSPORTER, PUTATIVE (AFU_ORTHOLOGUE AFUA_2G03000)-RELATED"/>
    <property type="match status" value="1"/>
</dbReference>
<keyword evidence="4" id="KW-0597">Phosphoprotein</keyword>
<dbReference type="OrthoDB" id="5428495at2759"/>
<evidence type="ECO:0000256" key="4">
    <source>
        <dbReference type="ARBA" id="ARBA00022553"/>
    </source>
</evidence>
<dbReference type="GO" id="GO:0022857">
    <property type="term" value="F:transmembrane transporter activity"/>
    <property type="evidence" value="ECO:0007669"/>
    <property type="project" value="InterPro"/>
</dbReference>
<feature type="coiled-coil region" evidence="8">
    <location>
        <begin position="795"/>
        <end position="822"/>
    </location>
</feature>
<gene>
    <name evidence="11" type="ORF">BU26DRAFT_532153</name>
</gene>
<accession>A0A6A6IBN3</accession>
<keyword evidence="12" id="KW-1185">Reference proteome</keyword>
<dbReference type="RefSeq" id="XP_033682621.1">
    <property type="nucleotide sequence ID" value="XM_033831080.1"/>
</dbReference>
<comment type="subcellular location">
    <subcellularLocation>
        <location evidence="1">Membrane</location>
        <topology evidence="1">Multi-pass membrane protein</topology>
    </subcellularLocation>
</comment>
<evidence type="ECO:0000256" key="1">
    <source>
        <dbReference type="ARBA" id="ARBA00004141"/>
    </source>
</evidence>
<feature type="transmembrane region" description="Helical" evidence="10">
    <location>
        <begin position="203"/>
        <end position="224"/>
    </location>
</feature>
<dbReference type="GeneID" id="54584410"/>
<reference evidence="11" key="1">
    <citation type="journal article" date="2020" name="Stud. Mycol.">
        <title>101 Dothideomycetes genomes: a test case for predicting lifestyles and emergence of pathogens.</title>
        <authorList>
            <person name="Haridas S."/>
            <person name="Albert R."/>
            <person name="Binder M."/>
            <person name="Bloem J."/>
            <person name="Labutti K."/>
            <person name="Salamov A."/>
            <person name="Andreopoulos B."/>
            <person name="Baker S."/>
            <person name="Barry K."/>
            <person name="Bills G."/>
            <person name="Bluhm B."/>
            <person name="Cannon C."/>
            <person name="Castanera R."/>
            <person name="Culley D."/>
            <person name="Daum C."/>
            <person name="Ezra D."/>
            <person name="Gonzalez J."/>
            <person name="Henrissat B."/>
            <person name="Kuo A."/>
            <person name="Liang C."/>
            <person name="Lipzen A."/>
            <person name="Lutzoni F."/>
            <person name="Magnuson J."/>
            <person name="Mondo S."/>
            <person name="Nolan M."/>
            <person name="Ohm R."/>
            <person name="Pangilinan J."/>
            <person name="Park H.-J."/>
            <person name="Ramirez L."/>
            <person name="Alfaro M."/>
            <person name="Sun H."/>
            <person name="Tritt A."/>
            <person name="Yoshinaga Y."/>
            <person name="Zwiers L.-H."/>
            <person name="Turgeon B."/>
            <person name="Goodwin S."/>
            <person name="Spatafora J."/>
            <person name="Crous P."/>
            <person name="Grigoriev I."/>
        </authorList>
    </citation>
    <scope>NUCLEOTIDE SEQUENCE</scope>
    <source>
        <strain evidence="11">CBS 122368</strain>
    </source>
</reference>
<comment type="similarity">
    <text evidence="2">Belongs to the purine-cytosine permease (2.A.39) family.</text>
</comment>
<evidence type="ECO:0000256" key="3">
    <source>
        <dbReference type="ARBA" id="ARBA00022448"/>
    </source>
</evidence>
<dbReference type="Gene3D" id="1.10.4160.10">
    <property type="entry name" value="Hydantoin permease"/>
    <property type="match status" value="1"/>
</dbReference>
<evidence type="ECO:0000313" key="11">
    <source>
        <dbReference type="EMBL" id="KAF2247617.1"/>
    </source>
</evidence>
<feature type="transmembrane region" description="Helical" evidence="10">
    <location>
        <begin position="466"/>
        <end position="488"/>
    </location>
</feature>
<organism evidence="11 12">
    <name type="scientific">Trematosphaeria pertusa</name>
    <dbReference type="NCBI Taxonomy" id="390896"/>
    <lineage>
        <taxon>Eukaryota</taxon>
        <taxon>Fungi</taxon>
        <taxon>Dikarya</taxon>
        <taxon>Ascomycota</taxon>
        <taxon>Pezizomycotina</taxon>
        <taxon>Dothideomycetes</taxon>
        <taxon>Pleosporomycetidae</taxon>
        <taxon>Pleosporales</taxon>
        <taxon>Massarineae</taxon>
        <taxon>Trematosphaeriaceae</taxon>
        <taxon>Trematosphaeria</taxon>
    </lineage>
</organism>
<evidence type="ECO:0000256" key="7">
    <source>
        <dbReference type="ARBA" id="ARBA00023136"/>
    </source>
</evidence>
<name>A0A6A6IBN3_9PLEO</name>
<feature type="transmembrane region" description="Helical" evidence="10">
    <location>
        <begin position="231"/>
        <end position="250"/>
    </location>
</feature>
<dbReference type="EMBL" id="ML987197">
    <property type="protein sequence ID" value="KAF2247617.1"/>
    <property type="molecule type" value="Genomic_DNA"/>
</dbReference>
<feature type="transmembrane region" description="Helical" evidence="10">
    <location>
        <begin position="270"/>
        <end position="292"/>
    </location>
</feature>
<feature type="transmembrane region" description="Helical" evidence="10">
    <location>
        <begin position="164"/>
        <end position="183"/>
    </location>
</feature>
<protein>
    <recommendedName>
        <fullName evidence="13">Purine-cytosine permease FCY21</fullName>
    </recommendedName>
</protein>
<dbReference type="GO" id="GO:0015851">
    <property type="term" value="P:nucleobase transport"/>
    <property type="evidence" value="ECO:0007669"/>
    <property type="project" value="UniProtKB-ARBA"/>
</dbReference>
<feature type="transmembrane region" description="Helical" evidence="10">
    <location>
        <begin position="304"/>
        <end position="333"/>
    </location>
</feature>